<reference evidence="1 2" key="1">
    <citation type="journal article" date="2023" name="Mol. Phylogenet. Evol.">
        <title>Genome-scale phylogeny and comparative genomics of the fungal order Sordariales.</title>
        <authorList>
            <person name="Hensen N."/>
            <person name="Bonometti L."/>
            <person name="Westerberg I."/>
            <person name="Brannstrom I.O."/>
            <person name="Guillou S."/>
            <person name="Cros-Aarteil S."/>
            <person name="Calhoun S."/>
            <person name="Haridas S."/>
            <person name="Kuo A."/>
            <person name="Mondo S."/>
            <person name="Pangilinan J."/>
            <person name="Riley R."/>
            <person name="LaButti K."/>
            <person name="Andreopoulos B."/>
            <person name="Lipzen A."/>
            <person name="Chen C."/>
            <person name="Yan M."/>
            <person name="Daum C."/>
            <person name="Ng V."/>
            <person name="Clum A."/>
            <person name="Steindorff A."/>
            <person name="Ohm R.A."/>
            <person name="Martin F."/>
            <person name="Silar P."/>
            <person name="Natvig D.O."/>
            <person name="Lalanne C."/>
            <person name="Gautier V."/>
            <person name="Ament-Velasquez S.L."/>
            <person name="Kruys A."/>
            <person name="Hutchinson M.I."/>
            <person name="Powell A.J."/>
            <person name="Barry K."/>
            <person name="Miller A.N."/>
            <person name="Grigoriev I.V."/>
            <person name="Debuchy R."/>
            <person name="Gladieux P."/>
            <person name="Hiltunen Thoren M."/>
            <person name="Johannesson H."/>
        </authorList>
    </citation>
    <scope>NUCLEOTIDE SEQUENCE [LARGE SCALE GENOMIC DNA]</scope>
    <source>
        <strain evidence="1 2">FGSC 10403</strain>
    </source>
</reference>
<protein>
    <submittedName>
        <fullName evidence="1">Uncharacterized protein</fullName>
    </submittedName>
</protein>
<organism evidence="1 2">
    <name type="scientific">Neurospora hispaniola</name>
    <dbReference type="NCBI Taxonomy" id="588809"/>
    <lineage>
        <taxon>Eukaryota</taxon>
        <taxon>Fungi</taxon>
        <taxon>Dikarya</taxon>
        <taxon>Ascomycota</taxon>
        <taxon>Pezizomycotina</taxon>
        <taxon>Sordariomycetes</taxon>
        <taxon>Sordariomycetidae</taxon>
        <taxon>Sordariales</taxon>
        <taxon>Sordariaceae</taxon>
        <taxon>Neurospora</taxon>
    </lineage>
</organism>
<keyword evidence="2" id="KW-1185">Reference proteome</keyword>
<evidence type="ECO:0000313" key="1">
    <source>
        <dbReference type="EMBL" id="KAK3490626.1"/>
    </source>
</evidence>
<name>A0AAJ0I5V0_9PEZI</name>
<comment type="caution">
    <text evidence="1">The sequence shown here is derived from an EMBL/GenBank/DDBJ whole genome shotgun (WGS) entry which is preliminary data.</text>
</comment>
<dbReference type="Proteomes" id="UP001285908">
    <property type="component" value="Unassembled WGS sequence"/>
</dbReference>
<sequence>MGGYHPSKFMFGGDRCWTREAEIVKNEMSVELWQTQMTNGTMARWVGAVRPRLEWSVSRRVPACLFFLSDFGQIMSSTRPPLSSVPVENRHDGSCLEVSTHSASRHRCCHAKGMFPANDRGATACDTAAAFPCLAVRHADDPSVSSEGRPSRAGAWLASWWGD</sequence>
<dbReference type="RefSeq" id="XP_062691809.1">
    <property type="nucleotide sequence ID" value="XM_062832815.1"/>
</dbReference>
<dbReference type="GeneID" id="87870437"/>
<proteinExistence type="predicted"/>
<gene>
    <name evidence="1" type="ORF">B0T23DRAFT_165923</name>
</gene>
<dbReference type="AlphaFoldDB" id="A0AAJ0I5V0"/>
<evidence type="ECO:0000313" key="2">
    <source>
        <dbReference type="Proteomes" id="UP001285908"/>
    </source>
</evidence>
<dbReference type="EMBL" id="JAULSX010000005">
    <property type="protein sequence ID" value="KAK3490626.1"/>
    <property type="molecule type" value="Genomic_DNA"/>
</dbReference>
<accession>A0AAJ0I5V0</accession>